<dbReference type="CDD" id="cd02142">
    <property type="entry name" value="McbC_SagB-like_oxidoreductase"/>
    <property type="match status" value="1"/>
</dbReference>
<dbReference type="STRING" id="1675527.AIOL_002565"/>
<evidence type="ECO:0000313" key="2">
    <source>
        <dbReference type="EMBL" id="KMW57600.1"/>
    </source>
</evidence>
<keyword evidence="3" id="KW-1185">Reference proteome</keyword>
<evidence type="ECO:0000259" key="1">
    <source>
        <dbReference type="Pfam" id="PF00881"/>
    </source>
</evidence>
<dbReference type="Gene3D" id="3.40.109.10">
    <property type="entry name" value="NADH Oxidase"/>
    <property type="match status" value="1"/>
</dbReference>
<dbReference type="AlphaFoldDB" id="A0A0J9E4A1"/>
<dbReference type="InterPro" id="IPR052544">
    <property type="entry name" value="Bacteriocin_Proc_Enz"/>
</dbReference>
<dbReference type="GO" id="GO:0016491">
    <property type="term" value="F:oxidoreductase activity"/>
    <property type="evidence" value="ECO:0007669"/>
    <property type="project" value="InterPro"/>
</dbReference>
<dbReference type="PATRIC" id="fig|1675527.3.peg.2689"/>
<organism evidence="2 3">
    <name type="scientific">Candidatus Rhodobacter oscarellae</name>
    <dbReference type="NCBI Taxonomy" id="1675527"/>
    <lineage>
        <taxon>Bacteria</taxon>
        <taxon>Pseudomonadati</taxon>
        <taxon>Pseudomonadota</taxon>
        <taxon>Alphaproteobacteria</taxon>
        <taxon>Rhodobacterales</taxon>
        <taxon>Rhodobacter group</taxon>
        <taxon>Rhodobacter</taxon>
    </lineage>
</organism>
<feature type="domain" description="Nitroreductase" evidence="1">
    <location>
        <begin position="11"/>
        <end position="192"/>
    </location>
</feature>
<comment type="caution">
    <text evidence="2">The sequence shown here is derived from an EMBL/GenBank/DDBJ whole genome shotgun (WGS) entry which is preliminary data.</text>
</comment>
<dbReference type="OrthoDB" id="3723182at2"/>
<dbReference type="Proteomes" id="UP000037178">
    <property type="component" value="Unassembled WGS sequence"/>
</dbReference>
<accession>A0A0J9E4A1</accession>
<dbReference type="PANTHER" id="PTHR43745">
    <property type="entry name" value="NITROREDUCTASE MJ1384-RELATED"/>
    <property type="match status" value="1"/>
</dbReference>
<dbReference type="SUPFAM" id="SSF55469">
    <property type="entry name" value="FMN-dependent nitroreductase-like"/>
    <property type="match status" value="1"/>
</dbReference>
<evidence type="ECO:0000313" key="3">
    <source>
        <dbReference type="Proteomes" id="UP000037178"/>
    </source>
</evidence>
<sequence>MTNMTLNVALTRRRSVRSYADAPVPADAIHGIAGLVLGSVTPDGKRAAPSAGGLYPLGLGVAARHVDGMEGGLYAASGDVPALRRIDDRDTLPALGEAAIGDQPWVAGCACIVTLIGDGARMAGHFADQPPKGARGARYLYIEAGAAAQNAMLYATERGVGSVLVAGFDDQATALALRVEAPEVPLLHLCLGMPEG</sequence>
<dbReference type="Pfam" id="PF00881">
    <property type="entry name" value="Nitroreductase"/>
    <property type="match status" value="1"/>
</dbReference>
<dbReference type="PANTHER" id="PTHR43745:SF2">
    <property type="entry name" value="NITROREDUCTASE MJ1384-RELATED"/>
    <property type="match status" value="1"/>
</dbReference>
<dbReference type="InterPro" id="IPR000415">
    <property type="entry name" value="Nitroreductase-like"/>
</dbReference>
<reference evidence="2 3" key="1">
    <citation type="submission" date="2015-06" db="EMBL/GenBank/DDBJ databases">
        <title>Draft genome sequence of an Alphaproteobacteria species associated to the Mediterranean sponge Oscarella lobularis.</title>
        <authorList>
            <person name="Jourda C."/>
            <person name="Santini S."/>
            <person name="Claverie J.-M."/>
        </authorList>
    </citation>
    <scope>NUCLEOTIDE SEQUENCE [LARGE SCALE GENOMIC DNA]</scope>
    <source>
        <strain evidence="2">IGS</strain>
    </source>
</reference>
<gene>
    <name evidence="2" type="ORF">AIOL_002565</name>
</gene>
<name>A0A0J9E4A1_9RHOB</name>
<dbReference type="EMBL" id="LFTY01000002">
    <property type="protein sequence ID" value="KMW57600.1"/>
    <property type="molecule type" value="Genomic_DNA"/>
</dbReference>
<dbReference type="InterPro" id="IPR029479">
    <property type="entry name" value="Nitroreductase"/>
</dbReference>
<protein>
    <recommendedName>
        <fullName evidence="1">Nitroreductase domain-containing protein</fullName>
    </recommendedName>
</protein>
<proteinExistence type="predicted"/>